<dbReference type="Gene3D" id="3.30.450.20">
    <property type="entry name" value="PAS domain"/>
    <property type="match status" value="1"/>
</dbReference>
<dbReference type="InterPro" id="IPR013655">
    <property type="entry name" value="PAS_fold_3"/>
</dbReference>
<dbReference type="InterPro" id="IPR029016">
    <property type="entry name" value="GAF-like_dom_sf"/>
</dbReference>
<comment type="caution">
    <text evidence="4">The sequence shown here is derived from an EMBL/GenBank/DDBJ whole genome shotgun (WGS) entry which is preliminary data.</text>
</comment>
<dbReference type="CDD" id="cd00130">
    <property type="entry name" value="PAS"/>
    <property type="match status" value="1"/>
</dbReference>
<dbReference type="RefSeq" id="WP_386428521.1">
    <property type="nucleotide sequence ID" value="NZ_JBHSBB010000009.1"/>
</dbReference>
<organism evidence="4 5">
    <name type="scientific">Streptomyces polygonati</name>
    <dbReference type="NCBI Taxonomy" id="1617087"/>
    <lineage>
        <taxon>Bacteria</taxon>
        <taxon>Bacillati</taxon>
        <taxon>Actinomycetota</taxon>
        <taxon>Actinomycetes</taxon>
        <taxon>Kitasatosporales</taxon>
        <taxon>Streptomycetaceae</taxon>
        <taxon>Streptomyces</taxon>
    </lineage>
</organism>
<dbReference type="InterPro" id="IPR000700">
    <property type="entry name" value="PAS-assoc_C"/>
</dbReference>
<name>A0ABV8HJ58_9ACTN</name>
<protein>
    <submittedName>
        <fullName evidence="4">SpoIIE family protein phosphatase</fullName>
    </submittedName>
</protein>
<feature type="region of interest" description="Disordered" evidence="2">
    <location>
        <begin position="1"/>
        <end position="34"/>
    </location>
</feature>
<dbReference type="PROSITE" id="PS50113">
    <property type="entry name" value="PAC"/>
    <property type="match status" value="1"/>
</dbReference>
<gene>
    <name evidence="4" type="ORF">ACFO3J_10805</name>
</gene>
<dbReference type="PANTHER" id="PTHR43156:SF2">
    <property type="entry name" value="STAGE II SPORULATION PROTEIN E"/>
    <property type="match status" value="1"/>
</dbReference>
<evidence type="ECO:0000256" key="1">
    <source>
        <dbReference type="ARBA" id="ARBA00022801"/>
    </source>
</evidence>
<dbReference type="Gene3D" id="3.30.450.40">
    <property type="match status" value="1"/>
</dbReference>
<dbReference type="Gene3D" id="3.60.40.10">
    <property type="entry name" value="PPM-type phosphatase domain"/>
    <property type="match status" value="1"/>
</dbReference>
<reference evidence="5" key="1">
    <citation type="journal article" date="2019" name="Int. J. Syst. Evol. Microbiol.">
        <title>The Global Catalogue of Microorganisms (GCM) 10K type strain sequencing project: providing services to taxonomists for standard genome sequencing and annotation.</title>
        <authorList>
            <consortium name="The Broad Institute Genomics Platform"/>
            <consortium name="The Broad Institute Genome Sequencing Center for Infectious Disease"/>
            <person name="Wu L."/>
            <person name="Ma J."/>
        </authorList>
    </citation>
    <scope>NUCLEOTIDE SEQUENCE [LARGE SCALE GENOMIC DNA]</scope>
    <source>
        <strain evidence="5">CGMCC 4.7237</strain>
    </source>
</reference>
<dbReference type="Gene3D" id="3.30.565.10">
    <property type="entry name" value="Histidine kinase-like ATPase, C-terminal domain"/>
    <property type="match status" value="1"/>
</dbReference>
<dbReference type="PANTHER" id="PTHR43156">
    <property type="entry name" value="STAGE II SPORULATION PROTEIN E-RELATED"/>
    <property type="match status" value="1"/>
</dbReference>
<evidence type="ECO:0000259" key="3">
    <source>
        <dbReference type="PROSITE" id="PS50113"/>
    </source>
</evidence>
<dbReference type="InterPro" id="IPR001610">
    <property type="entry name" value="PAC"/>
</dbReference>
<dbReference type="Pfam" id="PF13185">
    <property type="entry name" value="GAF_2"/>
    <property type="match status" value="1"/>
</dbReference>
<feature type="domain" description="PAC" evidence="3">
    <location>
        <begin position="104"/>
        <end position="156"/>
    </location>
</feature>
<dbReference type="Pfam" id="PF08447">
    <property type="entry name" value="PAS_3"/>
    <property type="match status" value="1"/>
</dbReference>
<dbReference type="InterPro" id="IPR000014">
    <property type="entry name" value="PAS"/>
</dbReference>
<keyword evidence="1" id="KW-0378">Hydrolase</keyword>
<dbReference type="InterPro" id="IPR003594">
    <property type="entry name" value="HATPase_dom"/>
</dbReference>
<dbReference type="Proteomes" id="UP001595765">
    <property type="component" value="Unassembled WGS sequence"/>
</dbReference>
<evidence type="ECO:0000313" key="5">
    <source>
        <dbReference type="Proteomes" id="UP001595765"/>
    </source>
</evidence>
<dbReference type="SUPFAM" id="SSF55781">
    <property type="entry name" value="GAF domain-like"/>
    <property type="match status" value="1"/>
</dbReference>
<evidence type="ECO:0000256" key="2">
    <source>
        <dbReference type="SAM" id="MobiDB-lite"/>
    </source>
</evidence>
<dbReference type="InterPro" id="IPR036890">
    <property type="entry name" value="HATPase_C_sf"/>
</dbReference>
<dbReference type="Pfam" id="PF07228">
    <property type="entry name" value="SpoIIE"/>
    <property type="match status" value="1"/>
</dbReference>
<sequence>MAPRNPPDGGPYDPRASRSGTGRPATAPRIGPEERLAINGVGSFDWDLDRGTFDLDQAGLDVFDLTPEEFDRRPNSLVLRVSPQERTRLDAELRTAFQEGWRSYGGYFQITRRDGTKQWTHTQGTVLRDDRSNPYRIVGIVRDVSEELEEAPAPGERPAGLEQLHLPSIVRRTTEALSQGVTVQDVTAVLTGAGGLERFGADGLALALVEGGNLRYIAVCGEPMTDLGLERLPPRRLADSVPLDEAVLTQQPLYTGDSPDLGERFPLLGPYLERIGMEAAAFLPLIAQSRSIGGLALFYERRRGFSREDRELDNALAGILAQSLQRAILFDQEREFATGLQASMLPRHIPRFSSVEIAVRYHAARIGREVGGDWYDVVALPQNRVAVVVGDVQGHDTHAAAVMGQLRIALRAYAAEGHSPSTVLARASRFLAELDTERFATCGYAEVDLVTGTVRAARAGHLGPLIRHTDGRTGWPPVRGGLPLGLATHLDLPEFPETRLDLVPGETLAFCTDGLVEERGVDITVGMEALADVVQHGPQPVEELADHIADHLWERWGSDDDVALLILRRSPDPRTERAPRMHAYVHQADPEGLTEARAALRQALTDWGLPELADDIELAAGELLVNVLLHTEGGAVLELEVLPEPVRRVRLSVQDRSSVWPRRRSPGEAATSGRGLLMIDAMASSWGVEPRGDGKAVWCEFGPAADGPAPGPA</sequence>
<dbReference type="InterPro" id="IPR035965">
    <property type="entry name" value="PAS-like_dom_sf"/>
</dbReference>
<dbReference type="SUPFAM" id="SSF81606">
    <property type="entry name" value="PP2C-like"/>
    <property type="match status" value="1"/>
</dbReference>
<dbReference type="Pfam" id="PF13581">
    <property type="entry name" value="HATPase_c_2"/>
    <property type="match status" value="1"/>
</dbReference>
<dbReference type="SMART" id="SM00065">
    <property type="entry name" value="GAF"/>
    <property type="match status" value="1"/>
</dbReference>
<dbReference type="CDD" id="cd16936">
    <property type="entry name" value="HATPase_RsbW-like"/>
    <property type="match status" value="1"/>
</dbReference>
<dbReference type="SMART" id="SM00086">
    <property type="entry name" value="PAC"/>
    <property type="match status" value="1"/>
</dbReference>
<evidence type="ECO:0000313" key="4">
    <source>
        <dbReference type="EMBL" id="MFC4031970.1"/>
    </source>
</evidence>
<keyword evidence="5" id="KW-1185">Reference proteome</keyword>
<dbReference type="InterPro" id="IPR003018">
    <property type="entry name" value="GAF"/>
</dbReference>
<proteinExistence type="predicted"/>
<dbReference type="SMART" id="SM00331">
    <property type="entry name" value="PP2C_SIG"/>
    <property type="match status" value="1"/>
</dbReference>
<accession>A0ABV8HJ58</accession>
<dbReference type="InterPro" id="IPR052016">
    <property type="entry name" value="Bact_Sigma-Reg"/>
</dbReference>
<dbReference type="InterPro" id="IPR001932">
    <property type="entry name" value="PPM-type_phosphatase-like_dom"/>
</dbReference>
<dbReference type="InterPro" id="IPR036457">
    <property type="entry name" value="PPM-type-like_dom_sf"/>
</dbReference>
<dbReference type="SUPFAM" id="SSF55785">
    <property type="entry name" value="PYP-like sensor domain (PAS domain)"/>
    <property type="match status" value="1"/>
</dbReference>
<dbReference type="EMBL" id="JBHSBB010000009">
    <property type="protein sequence ID" value="MFC4031970.1"/>
    <property type="molecule type" value="Genomic_DNA"/>
</dbReference>